<dbReference type="EMBL" id="JAMZMK010011169">
    <property type="protein sequence ID" value="KAI7728667.1"/>
    <property type="molecule type" value="Genomic_DNA"/>
</dbReference>
<sequence length="37" mass="4047">MLSVSCFAQVRCLWHCVSALGAQSFAFDQDVEAKLGK</sequence>
<comment type="caution">
    <text evidence="1">The sequence shown here is derived from an EMBL/GenBank/DDBJ whole genome shotgun (WGS) entry which is preliminary data.</text>
</comment>
<reference evidence="1" key="1">
    <citation type="submission" date="2022-06" db="EMBL/GenBank/DDBJ databases">
        <title>Uncovering the hologenomic basis of an extraordinary plant invasion.</title>
        <authorList>
            <person name="Bieker V.C."/>
            <person name="Martin M.D."/>
            <person name="Gilbert T."/>
            <person name="Hodgins K."/>
            <person name="Battlay P."/>
            <person name="Petersen B."/>
            <person name="Wilson J."/>
        </authorList>
    </citation>
    <scope>NUCLEOTIDE SEQUENCE</scope>
    <source>
        <strain evidence="1">AA19_3_7</strain>
        <tissue evidence="1">Leaf</tissue>
    </source>
</reference>
<gene>
    <name evidence="1" type="ORF">M8C21_010233</name>
</gene>
<organism evidence="1 2">
    <name type="scientific">Ambrosia artemisiifolia</name>
    <name type="common">Common ragweed</name>
    <dbReference type="NCBI Taxonomy" id="4212"/>
    <lineage>
        <taxon>Eukaryota</taxon>
        <taxon>Viridiplantae</taxon>
        <taxon>Streptophyta</taxon>
        <taxon>Embryophyta</taxon>
        <taxon>Tracheophyta</taxon>
        <taxon>Spermatophyta</taxon>
        <taxon>Magnoliopsida</taxon>
        <taxon>eudicotyledons</taxon>
        <taxon>Gunneridae</taxon>
        <taxon>Pentapetalae</taxon>
        <taxon>asterids</taxon>
        <taxon>campanulids</taxon>
        <taxon>Asterales</taxon>
        <taxon>Asteraceae</taxon>
        <taxon>Asteroideae</taxon>
        <taxon>Heliantheae alliance</taxon>
        <taxon>Heliantheae</taxon>
        <taxon>Ambrosia</taxon>
    </lineage>
</organism>
<protein>
    <submittedName>
        <fullName evidence="1">Uncharacterized protein</fullName>
    </submittedName>
</protein>
<dbReference type="Proteomes" id="UP001206925">
    <property type="component" value="Unassembled WGS sequence"/>
</dbReference>
<accession>A0AAD5G521</accession>
<evidence type="ECO:0000313" key="2">
    <source>
        <dbReference type="Proteomes" id="UP001206925"/>
    </source>
</evidence>
<keyword evidence="2" id="KW-1185">Reference proteome</keyword>
<proteinExistence type="predicted"/>
<evidence type="ECO:0000313" key="1">
    <source>
        <dbReference type="EMBL" id="KAI7728667.1"/>
    </source>
</evidence>
<dbReference type="AlphaFoldDB" id="A0AAD5G521"/>
<name>A0AAD5G521_AMBAR</name>